<dbReference type="RefSeq" id="WP_182340506.1">
    <property type="nucleotide sequence ID" value="NZ_JACGXS010000010.1"/>
</dbReference>
<proteinExistence type="predicted"/>
<evidence type="ECO:0000313" key="2">
    <source>
        <dbReference type="EMBL" id="MBA8683241.1"/>
    </source>
</evidence>
<sequence length="118" mass="12449">MSVASTLLRVVLMLSLLLNGLNAAMAGEHLQRAVAAEPPCHAHADMVAEDSGRQAQPPEDDGHCRIKECVRSCAQQPALAMAGQLTMPAAYAGHFVPAPNDLGRPTPALPRIQRPPIA</sequence>
<gene>
    <name evidence="2" type="ORF">H4O11_15695</name>
</gene>
<organism evidence="2 3">
    <name type="scientific">Stenotrophomonas tumulicola</name>
    <dbReference type="NCBI Taxonomy" id="1685415"/>
    <lineage>
        <taxon>Bacteria</taxon>
        <taxon>Pseudomonadati</taxon>
        <taxon>Pseudomonadota</taxon>
        <taxon>Gammaproteobacteria</taxon>
        <taxon>Lysobacterales</taxon>
        <taxon>Lysobacteraceae</taxon>
        <taxon>Stenotrophomonas</taxon>
    </lineage>
</organism>
<evidence type="ECO:0000256" key="1">
    <source>
        <dbReference type="SAM" id="SignalP"/>
    </source>
</evidence>
<dbReference type="NCBIfam" id="NF033807">
    <property type="entry name" value="CopL_fam"/>
    <property type="match status" value="1"/>
</dbReference>
<keyword evidence="1" id="KW-0732">Signal</keyword>
<feature type="signal peptide" evidence="1">
    <location>
        <begin position="1"/>
        <end position="26"/>
    </location>
</feature>
<comment type="caution">
    <text evidence="2">The sequence shown here is derived from an EMBL/GenBank/DDBJ whole genome shotgun (WGS) entry which is preliminary data.</text>
</comment>
<protein>
    <submittedName>
        <fullName evidence="2">CopL family metal-binding regulatory protein</fullName>
    </submittedName>
</protein>
<evidence type="ECO:0000313" key="3">
    <source>
        <dbReference type="Proteomes" id="UP000547058"/>
    </source>
</evidence>
<dbReference type="EMBL" id="JACGXS010000010">
    <property type="protein sequence ID" value="MBA8683241.1"/>
    <property type="molecule type" value="Genomic_DNA"/>
</dbReference>
<feature type="chain" id="PRO_5030696079" evidence="1">
    <location>
        <begin position="27"/>
        <end position="118"/>
    </location>
</feature>
<accession>A0A7W3IJE9</accession>
<dbReference type="AlphaFoldDB" id="A0A7W3IJE9"/>
<dbReference type="InterPro" id="IPR048034">
    <property type="entry name" value="CopL-like"/>
</dbReference>
<name>A0A7W3IJE9_9GAMM</name>
<keyword evidence="3" id="KW-1185">Reference proteome</keyword>
<dbReference type="Proteomes" id="UP000547058">
    <property type="component" value="Unassembled WGS sequence"/>
</dbReference>
<reference evidence="2 3" key="1">
    <citation type="submission" date="2020-08" db="EMBL/GenBank/DDBJ databases">
        <title>Stenotrophomonas tumulicola JCM 30961.</title>
        <authorList>
            <person name="Deng Y."/>
        </authorList>
    </citation>
    <scope>NUCLEOTIDE SEQUENCE [LARGE SCALE GENOMIC DNA]</scope>
    <source>
        <strain evidence="2 3">JCM 30961</strain>
    </source>
</reference>